<protein>
    <recommendedName>
        <fullName evidence="3">Probable endolytic peptidoglycan transglycosylase RlpA</fullName>
        <ecNumber evidence="3">4.2.2.-</ecNumber>
    </recommendedName>
</protein>
<dbReference type="SUPFAM" id="SSF50685">
    <property type="entry name" value="Barwin-like endoglucanases"/>
    <property type="match status" value="1"/>
</dbReference>
<feature type="domain" description="RlpA-like protein double-psi beta-barrel" evidence="7">
    <location>
        <begin position="126"/>
        <end position="209"/>
    </location>
</feature>
<dbReference type="EC" id="4.2.2.-" evidence="3"/>
<keyword evidence="6" id="KW-1133">Transmembrane helix</keyword>
<evidence type="ECO:0000256" key="2">
    <source>
        <dbReference type="ARBA" id="ARBA00023316"/>
    </source>
</evidence>
<keyword evidence="6" id="KW-0472">Membrane</keyword>
<keyword evidence="1 3" id="KW-0456">Lyase</keyword>
<dbReference type="PANTHER" id="PTHR34183:SF8">
    <property type="entry name" value="ENDOLYTIC PEPTIDOGLYCAN TRANSGLYCOSYLASE RLPA-RELATED"/>
    <property type="match status" value="1"/>
</dbReference>
<feature type="compositionally biased region" description="Basic residues" evidence="5">
    <location>
        <begin position="90"/>
        <end position="102"/>
    </location>
</feature>
<gene>
    <name evidence="3" type="primary">rlpA</name>
    <name evidence="8" type="ORF">ACTIVE_5668</name>
</gene>
<accession>A0A7D4A6W8</accession>
<organism evidence="8 9">
    <name type="scientific">Actinomadura verrucosospora</name>
    <dbReference type="NCBI Taxonomy" id="46165"/>
    <lineage>
        <taxon>Bacteria</taxon>
        <taxon>Bacillati</taxon>
        <taxon>Actinomycetota</taxon>
        <taxon>Actinomycetes</taxon>
        <taxon>Streptosporangiales</taxon>
        <taxon>Thermomonosporaceae</taxon>
        <taxon>Actinomadura</taxon>
    </lineage>
</organism>
<dbReference type="InterPro" id="IPR034718">
    <property type="entry name" value="RlpA"/>
</dbReference>
<reference evidence="8 9" key="1">
    <citation type="submission" date="2020-05" db="EMBL/GenBank/DDBJ databases">
        <title>Actinomadura verrucosospora NRRL-B18236 (PFL_A860) Genome sequencing and assembly.</title>
        <authorList>
            <person name="Samborskyy M."/>
        </authorList>
    </citation>
    <scope>NUCLEOTIDE SEQUENCE [LARGE SCALE GENOMIC DNA]</scope>
    <source>
        <strain evidence="8 9">NRRL:B18236</strain>
    </source>
</reference>
<feature type="transmembrane region" description="Helical" evidence="6">
    <location>
        <begin position="26"/>
        <end position="45"/>
    </location>
</feature>
<dbReference type="GO" id="GO:0008932">
    <property type="term" value="F:lytic endotransglycosylase activity"/>
    <property type="evidence" value="ECO:0007669"/>
    <property type="project" value="UniProtKB-UniRule"/>
</dbReference>
<evidence type="ECO:0000256" key="4">
    <source>
        <dbReference type="RuleBase" id="RU003495"/>
    </source>
</evidence>
<dbReference type="NCBIfam" id="TIGR00413">
    <property type="entry name" value="rlpA"/>
    <property type="match status" value="1"/>
</dbReference>
<comment type="function">
    <text evidence="3">Lytic transglycosylase with a strong preference for naked glycan strands that lack stem peptides.</text>
</comment>
<dbReference type="GO" id="GO:0000270">
    <property type="term" value="P:peptidoglycan metabolic process"/>
    <property type="evidence" value="ECO:0007669"/>
    <property type="project" value="UniProtKB-UniRule"/>
</dbReference>
<dbReference type="CDD" id="cd22268">
    <property type="entry name" value="DPBB_RlpA-like"/>
    <property type="match status" value="1"/>
</dbReference>
<feature type="region of interest" description="Disordered" evidence="5">
    <location>
        <begin position="54"/>
        <end position="121"/>
    </location>
</feature>
<dbReference type="InterPro" id="IPR009009">
    <property type="entry name" value="RlpA-like_DPBB"/>
</dbReference>
<evidence type="ECO:0000256" key="5">
    <source>
        <dbReference type="SAM" id="MobiDB-lite"/>
    </source>
</evidence>
<feature type="compositionally biased region" description="Low complexity" evidence="5">
    <location>
        <begin position="54"/>
        <end position="68"/>
    </location>
</feature>
<dbReference type="RefSeq" id="WP_281382653.1">
    <property type="nucleotide sequence ID" value="NZ_CP053892.1"/>
</dbReference>
<keyword evidence="6" id="KW-0812">Transmembrane</keyword>
<dbReference type="Proteomes" id="UP000501240">
    <property type="component" value="Chromosome"/>
</dbReference>
<name>A0A7D4A6W8_ACTVE</name>
<comment type="similarity">
    <text evidence="3 4">Belongs to the RlpA family.</text>
</comment>
<evidence type="ECO:0000256" key="3">
    <source>
        <dbReference type="HAMAP-Rule" id="MF_02071"/>
    </source>
</evidence>
<evidence type="ECO:0000313" key="8">
    <source>
        <dbReference type="EMBL" id="QKG24025.1"/>
    </source>
</evidence>
<evidence type="ECO:0000313" key="9">
    <source>
        <dbReference type="Proteomes" id="UP000501240"/>
    </source>
</evidence>
<dbReference type="AlphaFoldDB" id="A0A7D4A6W8"/>
<dbReference type="Gene3D" id="2.40.40.10">
    <property type="entry name" value="RlpA-like domain"/>
    <property type="match status" value="1"/>
</dbReference>
<proteinExistence type="inferred from homology"/>
<sequence length="215" mass="22496">MGNPDERPRLHARLQARLPRPRTRTLLIFSGVAAAVLAVGAFAIVNGGKAPADSAQAAQTAPQATTPVADPPRPEPSRASRGEPRDPDPKHKKKAAPTKKARPAATAEHKAKPQKKTRVLQSGSCEASFYGEGQMTASGEPFDPGALTAAHKTLPMGSKVRVINKNNGKSVVVRINDRGPYAGGRCLDLSTAAMKKVGGTGSGVIPVRYEVLSKG</sequence>
<dbReference type="Pfam" id="PF03330">
    <property type="entry name" value="DPBB_1"/>
    <property type="match status" value="1"/>
</dbReference>
<dbReference type="GO" id="GO:0071555">
    <property type="term" value="P:cell wall organization"/>
    <property type="evidence" value="ECO:0007669"/>
    <property type="project" value="UniProtKB-KW"/>
</dbReference>
<dbReference type="InterPro" id="IPR012997">
    <property type="entry name" value="RplA"/>
</dbReference>
<feature type="compositionally biased region" description="Basic and acidic residues" evidence="5">
    <location>
        <begin position="72"/>
        <end position="89"/>
    </location>
</feature>
<keyword evidence="2 3" id="KW-0961">Cell wall biogenesis/degradation</keyword>
<evidence type="ECO:0000256" key="6">
    <source>
        <dbReference type="SAM" id="Phobius"/>
    </source>
</evidence>
<evidence type="ECO:0000259" key="7">
    <source>
        <dbReference type="Pfam" id="PF03330"/>
    </source>
</evidence>
<dbReference type="EMBL" id="CP053892">
    <property type="protein sequence ID" value="QKG24025.1"/>
    <property type="molecule type" value="Genomic_DNA"/>
</dbReference>
<dbReference type="InterPro" id="IPR036908">
    <property type="entry name" value="RlpA-like_sf"/>
</dbReference>
<keyword evidence="9" id="KW-1185">Reference proteome</keyword>
<evidence type="ECO:0000256" key="1">
    <source>
        <dbReference type="ARBA" id="ARBA00023239"/>
    </source>
</evidence>
<dbReference type="HAMAP" id="MF_02071">
    <property type="entry name" value="RlpA"/>
    <property type="match status" value="1"/>
</dbReference>
<dbReference type="PANTHER" id="PTHR34183">
    <property type="entry name" value="ENDOLYTIC PEPTIDOGLYCAN TRANSGLYCOSYLASE RLPA"/>
    <property type="match status" value="1"/>
</dbReference>